<name>A0A8H4RKR3_9HELO</name>
<dbReference type="Proteomes" id="UP000566819">
    <property type="component" value="Unassembled WGS sequence"/>
</dbReference>
<reference evidence="2 3" key="1">
    <citation type="submission" date="2020-03" db="EMBL/GenBank/DDBJ databases">
        <title>Draft Genome Sequence of Cudoniella acicularis.</title>
        <authorList>
            <person name="Buettner E."/>
            <person name="Kellner H."/>
        </authorList>
    </citation>
    <scope>NUCLEOTIDE SEQUENCE [LARGE SCALE GENOMIC DNA]</scope>
    <source>
        <strain evidence="2 3">DSM 108380</strain>
    </source>
</reference>
<feature type="region of interest" description="Disordered" evidence="1">
    <location>
        <begin position="35"/>
        <end position="70"/>
    </location>
</feature>
<protein>
    <submittedName>
        <fullName evidence="2">Uncharacterized protein</fullName>
    </submittedName>
</protein>
<evidence type="ECO:0000256" key="1">
    <source>
        <dbReference type="SAM" id="MobiDB-lite"/>
    </source>
</evidence>
<proteinExistence type="predicted"/>
<dbReference type="AlphaFoldDB" id="A0A8H4RKR3"/>
<comment type="caution">
    <text evidence="2">The sequence shown here is derived from an EMBL/GenBank/DDBJ whole genome shotgun (WGS) entry which is preliminary data.</text>
</comment>
<feature type="compositionally biased region" description="Basic and acidic residues" evidence="1">
    <location>
        <begin position="37"/>
        <end position="70"/>
    </location>
</feature>
<sequence>MVGSNTILHIIEILGAFACAHHFWPKGITYGEAEEWEKDHKERQEKRSSRSSKDRRSRGDRGGDLRRSRRGDERHYHEYEVRLLGGKLREDTCSVFAVFDTTDPLSGVAVVLKVLLVTPPPFPLSTEDGGTDAAEDVEEVASAVAEVVVELWVVVFAAVEECEITLLIIVGLITVTLVDVVDDMVDSTVSQSAPTIPPFITLPSNVLAFTDTSSHAEVTLLACAFKPVTHSAVHPDWKSDTSQDGISLSYSNWQVKGINIEVICWKLARDTALAEGSASIIDRMKKVATSWQLNWGSPNITRDVARGDTDSRVPTILENRVENLATRKHVSESKGVVCRTKVCAFRRLRYWLNNQLSSSNPARTLFQLQKNASSRPPMYFDQLENLSKLEISLIANFEVKTSNRNLISDFRFASS</sequence>
<evidence type="ECO:0000313" key="3">
    <source>
        <dbReference type="Proteomes" id="UP000566819"/>
    </source>
</evidence>
<accession>A0A8H4RKR3</accession>
<dbReference type="EMBL" id="JAAMPI010000406">
    <property type="protein sequence ID" value="KAF4631832.1"/>
    <property type="molecule type" value="Genomic_DNA"/>
</dbReference>
<organism evidence="2 3">
    <name type="scientific">Cudoniella acicularis</name>
    <dbReference type="NCBI Taxonomy" id="354080"/>
    <lineage>
        <taxon>Eukaryota</taxon>
        <taxon>Fungi</taxon>
        <taxon>Dikarya</taxon>
        <taxon>Ascomycota</taxon>
        <taxon>Pezizomycotina</taxon>
        <taxon>Leotiomycetes</taxon>
        <taxon>Helotiales</taxon>
        <taxon>Tricladiaceae</taxon>
        <taxon>Cudoniella</taxon>
    </lineage>
</organism>
<dbReference type="OrthoDB" id="3556635at2759"/>
<evidence type="ECO:0000313" key="2">
    <source>
        <dbReference type="EMBL" id="KAF4631832.1"/>
    </source>
</evidence>
<keyword evidence="3" id="KW-1185">Reference proteome</keyword>
<gene>
    <name evidence="2" type="ORF">G7Y89_g6298</name>
</gene>